<dbReference type="PANTHER" id="PTHR43337">
    <property type="entry name" value="XANTHINE/URACIL PERMEASE C887.17-RELATED"/>
    <property type="match status" value="1"/>
</dbReference>
<dbReference type="InterPro" id="IPR045018">
    <property type="entry name" value="Azg-like"/>
</dbReference>
<evidence type="ECO:0000256" key="6">
    <source>
        <dbReference type="ARBA" id="ARBA00023136"/>
    </source>
</evidence>
<reference evidence="9" key="1">
    <citation type="submission" date="2016-04" db="EMBL/GenBank/DDBJ databases">
        <authorList>
            <person name="Nguyen H.D."/>
            <person name="Samba Siva P."/>
            <person name="Cullis J."/>
            <person name="Levesque C.A."/>
            <person name="Hambleton S."/>
        </authorList>
    </citation>
    <scope>NUCLEOTIDE SEQUENCE</scope>
    <source>
        <strain evidence="9">DAOMC 236416</strain>
    </source>
</reference>
<evidence type="ECO:0008006" key="11">
    <source>
        <dbReference type="Google" id="ProtNLM"/>
    </source>
</evidence>
<keyword evidence="3" id="KW-0813">Transport</keyword>
<feature type="transmembrane region" description="Helical" evidence="8">
    <location>
        <begin position="405"/>
        <end position="427"/>
    </location>
</feature>
<evidence type="ECO:0000313" key="10">
    <source>
        <dbReference type="Proteomes" id="UP000077521"/>
    </source>
</evidence>
<dbReference type="GO" id="GO:0012505">
    <property type="term" value="C:endomembrane system"/>
    <property type="evidence" value="ECO:0007669"/>
    <property type="project" value="UniProtKB-SubCell"/>
</dbReference>
<sequence length="676" mass="72427">MTRLANIVARANDRLASSSVGSYFRLDGSTHPLARKGSIFTTELRAGLVTAAAMLYIISVNASILSASGGPCVCPRTAEDFTCDNDPQYLACVDVLRRDYVTSTSAIATIATALMGLLANLPLAVAPGLGANAFFAFSVVGYHGTGGTSYSSALGAVFLEGIIFFVLSVFGLRQWLGRILPRSVSLATGVGIGLFLAIIGLGPNGIGVIGGNYSNLVGLGGCPEAFQDDKGYCTGHVLQDSRVWLGVFLGGVLTGLLLLYRVRGAFLLPILLVAIASWPRNTAVTLFPHTDAGDSNFAFFKQVATFHQFELLGPSNVNFDYANGKVWLALISFLYIDVMDTTGTMYSMARYAGLLDDRTGTFEGSSVAFLVDAGCISIGALMGLSPSTAFIESAAGIGEGGKTGLTAITTAVVFFFSLFFAPIFASIPSWATGSTLFLVGSLMCKNAISINWDFPGDAIPAFIIIALIPFTFNIAYGLIGGIIAWMLLHNIPLFISWASGGRVVPPGWDTEKEPYALIRRADDKSPAPPLFPPWLVKVLKGNKKFWQMTPEEIEEHKQGRIITAIRTRRAAAQRQRERDEMRNPAAMMEDEYDEARHEMAEDGSAGDDASSRKDGRLGRTESVKDLRLEGGLGGLGNRQAHLDVMHGARRSLSQVRVEREKAPERAGSAAREGRGE</sequence>
<feature type="transmembrane region" description="Helical" evidence="8">
    <location>
        <begin position="150"/>
        <end position="172"/>
    </location>
</feature>
<organism evidence="9 10">
    <name type="scientific">Tilletia indica</name>
    <dbReference type="NCBI Taxonomy" id="43049"/>
    <lineage>
        <taxon>Eukaryota</taxon>
        <taxon>Fungi</taxon>
        <taxon>Dikarya</taxon>
        <taxon>Basidiomycota</taxon>
        <taxon>Ustilaginomycotina</taxon>
        <taxon>Exobasidiomycetes</taxon>
        <taxon>Tilletiales</taxon>
        <taxon>Tilletiaceae</taxon>
        <taxon>Tilletia</taxon>
    </lineage>
</organism>
<evidence type="ECO:0000313" key="9">
    <source>
        <dbReference type="EMBL" id="KAE8251444.1"/>
    </source>
</evidence>
<feature type="region of interest" description="Disordered" evidence="7">
    <location>
        <begin position="593"/>
        <end position="676"/>
    </location>
</feature>
<accession>A0A177T8J5</accession>
<feature type="transmembrane region" description="Helical" evidence="8">
    <location>
        <begin position="367"/>
        <end position="385"/>
    </location>
</feature>
<protein>
    <recommendedName>
        <fullName evidence="11">Xanthine/uracil permease</fullName>
    </recommendedName>
</protein>
<feature type="transmembrane region" description="Helical" evidence="8">
    <location>
        <begin position="243"/>
        <end position="260"/>
    </location>
</feature>
<evidence type="ECO:0000256" key="3">
    <source>
        <dbReference type="ARBA" id="ARBA00022448"/>
    </source>
</evidence>
<evidence type="ECO:0000256" key="4">
    <source>
        <dbReference type="ARBA" id="ARBA00022692"/>
    </source>
</evidence>
<feature type="transmembrane region" description="Helical" evidence="8">
    <location>
        <begin position="326"/>
        <end position="346"/>
    </location>
</feature>
<feature type="transmembrane region" description="Helical" evidence="8">
    <location>
        <begin position="434"/>
        <end position="452"/>
    </location>
</feature>
<keyword evidence="6 8" id="KW-0472">Membrane</keyword>
<reference evidence="9" key="2">
    <citation type="journal article" date="2019" name="IMA Fungus">
        <title>Genome sequencing and comparison of five Tilletia species to identify candidate genes for the detection of regulated species infecting wheat.</title>
        <authorList>
            <person name="Nguyen H.D.T."/>
            <person name="Sultana T."/>
            <person name="Kesanakurti P."/>
            <person name="Hambleton S."/>
        </authorList>
    </citation>
    <scope>NUCLEOTIDE SEQUENCE</scope>
    <source>
        <strain evidence="9">DAOMC 236416</strain>
    </source>
</reference>
<dbReference type="GO" id="GO:0005345">
    <property type="term" value="F:purine nucleobase transmembrane transporter activity"/>
    <property type="evidence" value="ECO:0007669"/>
    <property type="project" value="TreeGrafter"/>
</dbReference>
<comment type="similarity">
    <text evidence="2">Belongs to the nucleobase:cation symporter-2 (NCS2) (TC 2.A.40) family. Azg-like subfamily.</text>
</comment>
<dbReference type="GO" id="GO:0015854">
    <property type="term" value="P:guanine transport"/>
    <property type="evidence" value="ECO:0007669"/>
    <property type="project" value="TreeGrafter"/>
</dbReference>
<proteinExistence type="inferred from homology"/>
<evidence type="ECO:0000256" key="1">
    <source>
        <dbReference type="ARBA" id="ARBA00004127"/>
    </source>
</evidence>
<feature type="transmembrane region" description="Helical" evidence="8">
    <location>
        <begin position="106"/>
        <end position="130"/>
    </location>
</feature>
<keyword evidence="4 8" id="KW-0812">Transmembrane</keyword>
<comment type="subcellular location">
    <subcellularLocation>
        <location evidence="1">Endomembrane system</location>
        <topology evidence="1">Multi-pass membrane protein</topology>
    </subcellularLocation>
</comment>
<keyword evidence="10" id="KW-1185">Reference proteome</keyword>
<evidence type="ECO:0000256" key="7">
    <source>
        <dbReference type="SAM" id="MobiDB-lite"/>
    </source>
</evidence>
<dbReference type="EMBL" id="LWDF02000246">
    <property type="protein sequence ID" value="KAE8251444.1"/>
    <property type="molecule type" value="Genomic_DNA"/>
</dbReference>
<dbReference type="InterPro" id="IPR006043">
    <property type="entry name" value="NCS2"/>
</dbReference>
<dbReference type="PANTHER" id="PTHR43337:SF1">
    <property type="entry name" value="XANTHINE_URACIL PERMEASE C887.17-RELATED"/>
    <property type="match status" value="1"/>
</dbReference>
<gene>
    <name evidence="9" type="ORF">A4X13_0g3989</name>
</gene>
<evidence type="ECO:0000256" key="8">
    <source>
        <dbReference type="SAM" id="Phobius"/>
    </source>
</evidence>
<comment type="caution">
    <text evidence="9">The sequence shown here is derived from an EMBL/GenBank/DDBJ whole genome shotgun (WGS) entry which is preliminary data.</text>
</comment>
<dbReference type="GO" id="GO:0005886">
    <property type="term" value="C:plasma membrane"/>
    <property type="evidence" value="ECO:0007669"/>
    <property type="project" value="TreeGrafter"/>
</dbReference>
<keyword evidence="5 8" id="KW-1133">Transmembrane helix</keyword>
<dbReference type="Pfam" id="PF00860">
    <property type="entry name" value="Xan_ur_permease"/>
    <property type="match status" value="2"/>
</dbReference>
<feature type="transmembrane region" description="Helical" evidence="8">
    <location>
        <begin position="458"/>
        <end position="488"/>
    </location>
</feature>
<evidence type="ECO:0000256" key="5">
    <source>
        <dbReference type="ARBA" id="ARBA00022989"/>
    </source>
</evidence>
<dbReference type="GO" id="GO:0015853">
    <property type="term" value="P:adenine transport"/>
    <property type="evidence" value="ECO:0007669"/>
    <property type="project" value="TreeGrafter"/>
</dbReference>
<feature type="compositionally biased region" description="Basic and acidic residues" evidence="7">
    <location>
        <begin position="609"/>
        <end position="628"/>
    </location>
</feature>
<dbReference type="Proteomes" id="UP000077521">
    <property type="component" value="Unassembled WGS sequence"/>
</dbReference>
<feature type="transmembrane region" description="Helical" evidence="8">
    <location>
        <begin position="184"/>
        <end position="206"/>
    </location>
</feature>
<dbReference type="AlphaFoldDB" id="A0A177T8J5"/>
<name>A0A177T8J5_9BASI</name>
<evidence type="ECO:0000256" key="2">
    <source>
        <dbReference type="ARBA" id="ARBA00005697"/>
    </source>
</evidence>